<comment type="caution">
    <text evidence="1">The sequence shown here is derived from an EMBL/GenBank/DDBJ whole genome shotgun (WGS) entry which is preliminary data.</text>
</comment>
<dbReference type="Proteomes" id="UP000077881">
    <property type="component" value="Unassembled WGS sequence"/>
</dbReference>
<name>A0A177ZWX3_9BACI</name>
<dbReference type="OrthoDB" id="1955171at2"/>
<reference evidence="1 2" key="1">
    <citation type="submission" date="2015-05" db="EMBL/GenBank/DDBJ databases">
        <title>Comparison of genome.</title>
        <authorList>
            <person name="Zheng Z."/>
            <person name="Sun M."/>
        </authorList>
    </citation>
    <scope>NUCLEOTIDE SEQUENCE [LARGE SCALE GENOMIC DNA]</scope>
    <source>
        <strain evidence="1 2">G25-74</strain>
    </source>
</reference>
<dbReference type="RefSeq" id="WP_057989328.1">
    <property type="nucleotide sequence ID" value="NZ_JAGGKH010000019.1"/>
</dbReference>
<sequence>MAYRRGPKEPIPEKETIVWSCTNEECSCWMRDAFSNEEKTICPICKSEMEKEVRVLPVIS</sequence>
<keyword evidence="2" id="KW-1185">Reference proteome</keyword>
<dbReference type="AlphaFoldDB" id="A0A177ZWX3"/>
<evidence type="ECO:0000313" key="1">
    <source>
        <dbReference type="EMBL" id="OAK72213.1"/>
    </source>
</evidence>
<dbReference type="PATRIC" id="fig|217031.6.peg.1961"/>
<proteinExistence type="predicted"/>
<dbReference type="Pfam" id="PF14169">
    <property type="entry name" value="YdjO"/>
    <property type="match status" value="1"/>
</dbReference>
<dbReference type="STRING" id="217031.ABB05_09255"/>
<gene>
    <name evidence="1" type="ORF">ABB05_09255</name>
</gene>
<evidence type="ECO:0000313" key="2">
    <source>
        <dbReference type="Proteomes" id="UP000077881"/>
    </source>
</evidence>
<protein>
    <submittedName>
        <fullName evidence="1">Cold-shock protein</fullName>
    </submittedName>
</protein>
<organism evidence="1 2">
    <name type="scientific">Lederbergia galactosidilytica</name>
    <dbReference type="NCBI Taxonomy" id="217031"/>
    <lineage>
        <taxon>Bacteria</taxon>
        <taxon>Bacillati</taxon>
        <taxon>Bacillota</taxon>
        <taxon>Bacilli</taxon>
        <taxon>Bacillales</taxon>
        <taxon>Bacillaceae</taxon>
        <taxon>Lederbergia</taxon>
    </lineage>
</organism>
<dbReference type="InterPro" id="IPR025916">
    <property type="entry name" value="YdjO"/>
</dbReference>
<accession>A0A177ZWX3</accession>
<dbReference type="EMBL" id="LDJR01000041">
    <property type="protein sequence ID" value="OAK72213.1"/>
    <property type="molecule type" value="Genomic_DNA"/>
</dbReference>